<evidence type="ECO:0000256" key="1">
    <source>
        <dbReference type="ARBA" id="ARBA00022837"/>
    </source>
</evidence>
<reference evidence="3 4" key="1">
    <citation type="submission" date="2024-08" db="EMBL/GenBank/DDBJ databases">
        <authorList>
            <person name="Cucini C."/>
            <person name="Frati F."/>
        </authorList>
    </citation>
    <scope>NUCLEOTIDE SEQUENCE [LARGE SCALE GENOMIC DNA]</scope>
</reference>
<accession>A0ABP1RPP4</accession>
<evidence type="ECO:0000313" key="4">
    <source>
        <dbReference type="Proteomes" id="UP001642540"/>
    </source>
</evidence>
<dbReference type="InterPro" id="IPR011992">
    <property type="entry name" value="EF-hand-dom_pair"/>
</dbReference>
<protein>
    <recommendedName>
        <fullName evidence="2">EF-hand domain-containing protein</fullName>
    </recommendedName>
</protein>
<organism evidence="3 4">
    <name type="scientific">Orchesella dallaii</name>
    <dbReference type="NCBI Taxonomy" id="48710"/>
    <lineage>
        <taxon>Eukaryota</taxon>
        <taxon>Metazoa</taxon>
        <taxon>Ecdysozoa</taxon>
        <taxon>Arthropoda</taxon>
        <taxon>Hexapoda</taxon>
        <taxon>Collembola</taxon>
        <taxon>Entomobryomorpha</taxon>
        <taxon>Entomobryoidea</taxon>
        <taxon>Orchesellidae</taxon>
        <taxon>Orchesellinae</taxon>
        <taxon>Orchesella</taxon>
    </lineage>
</organism>
<dbReference type="Pfam" id="PF13202">
    <property type="entry name" value="EF-hand_5"/>
    <property type="match status" value="1"/>
</dbReference>
<keyword evidence="4" id="KW-1185">Reference proteome</keyword>
<keyword evidence="1" id="KW-0106">Calcium</keyword>
<comment type="caution">
    <text evidence="3">The sequence shown here is derived from an EMBL/GenBank/DDBJ whole genome shotgun (WGS) entry which is preliminary data.</text>
</comment>
<dbReference type="SUPFAM" id="SSF47473">
    <property type="entry name" value="EF-hand"/>
    <property type="match status" value="1"/>
</dbReference>
<sequence length="102" mass="11428">MVSATKTGHGCGYNPCNFFCCNCSDGGCRGKRWIRDVGGPQHSEEHEHDVNQDGFYDMEEVHNRILSGGCGNYSEKAGTWKAEFQRMDKDKDGKLSYEEING</sequence>
<name>A0ABP1RPP4_9HEXA</name>
<gene>
    <name evidence="3" type="ORF">ODALV1_LOCUS24693</name>
</gene>
<feature type="domain" description="EF-hand" evidence="2">
    <location>
        <begin position="75"/>
        <end position="102"/>
    </location>
</feature>
<dbReference type="InterPro" id="IPR018247">
    <property type="entry name" value="EF_Hand_1_Ca_BS"/>
</dbReference>
<proteinExistence type="predicted"/>
<evidence type="ECO:0000259" key="2">
    <source>
        <dbReference type="PROSITE" id="PS50222"/>
    </source>
</evidence>
<dbReference type="Proteomes" id="UP001642540">
    <property type="component" value="Unassembled WGS sequence"/>
</dbReference>
<dbReference type="PROSITE" id="PS50222">
    <property type="entry name" value="EF_HAND_2"/>
    <property type="match status" value="1"/>
</dbReference>
<dbReference type="PROSITE" id="PS00018">
    <property type="entry name" value="EF_HAND_1"/>
    <property type="match status" value="1"/>
</dbReference>
<dbReference type="EMBL" id="CAXLJM020000093">
    <property type="protein sequence ID" value="CAL8132644.1"/>
    <property type="molecule type" value="Genomic_DNA"/>
</dbReference>
<dbReference type="Gene3D" id="1.10.238.10">
    <property type="entry name" value="EF-hand"/>
    <property type="match status" value="1"/>
</dbReference>
<evidence type="ECO:0000313" key="3">
    <source>
        <dbReference type="EMBL" id="CAL8132644.1"/>
    </source>
</evidence>
<dbReference type="InterPro" id="IPR002048">
    <property type="entry name" value="EF_hand_dom"/>
</dbReference>